<sequence>MSLLAPLRLLWCAAAVSGTLYLRQPPVGDTAGSELAQLSTGNPLLCGMHCNIAGSGCVGFHHAGSTCRLFSALYAGLDGTFVRQLRSVPAGYSACGRTAYRILPPMGRDLAKAACAQQPGGRMAIPIAADERNCVSQLGAEANAIPGFNPANLEHPSAIYIGVLVHGPAPSYTYTDLENNPLELPADVWEAGQPNDGRDLAYATLTDGLYTDWHSWGILMNVCELGLFE</sequence>
<accession>A0A6A4VP92</accession>
<evidence type="ECO:0008006" key="4">
    <source>
        <dbReference type="Google" id="ProtNLM"/>
    </source>
</evidence>
<name>A0A6A4VP92_AMPAM</name>
<evidence type="ECO:0000256" key="1">
    <source>
        <dbReference type="SAM" id="SignalP"/>
    </source>
</evidence>
<dbReference type="EMBL" id="VIIS01001760">
    <property type="protein sequence ID" value="KAF0293230.1"/>
    <property type="molecule type" value="Genomic_DNA"/>
</dbReference>
<evidence type="ECO:0000313" key="2">
    <source>
        <dbReference type="EMBL" id="KAF0293230.1"/>
    </source>
</evidence>
<gene>
    <name evidence="2" type="ORF">FJT64_008888</name>
</gene>
<feature type="signal peptide" evidence="1">
    <location>
        <begin position="1"/>
        <end position="18"/>
    </location>
</feature>
<keyword evidence="3" id="KW-1185">Reference proteome</keyword>
<organism evidence="2 3">
    <name type="scientific">Amphibalanus amphitrite</name>
    <name type="common">Striped barnacle</name>
    <name type="synonym">Balanus amphitrite</name>
    <dbReference type="NCBI Taxonomy" id="1232801"/>
    <lineage>
        <taxon>Eukaryota</taxon>
        <taxon>Metazoa</taxon>
        <taxon>Ecdysozoa</taxon>
        <taxon>Arthropoda</taxon>
        <taxon>Crustacea</taxon>
        <taxon>Multicrustacea</taxon>
        <taxon>Cirripedia</taxon>
        <taxon>Thoracica</taxon>
        <taxon>Thoracicalcarea</taxon>
        <taxon>Balanomorpha</taxon>
        <taxon>Balanoidea</taxon>
        <taxon>Balanidae</taxon>
        <taxon>Amphibalaninae</taxon>
        <taxon>Amphibalanus</taxon>
    </lineage>
</organism>
<dbReference type="AlphaFoldDB" id="A0A6A4VP92"/>
<proteinExistence type="predicted"/>
<protein>
    <recommendedName>
        <fullName evidence="4">C-type lectin domain-containing protein</fullName>
    </recommendedName>
</protein>
<dbReference type="Proteomes" id="UP000440578">
    <property type="component" value="Unassembled WGS sequence"/>
</dbReference>
<comment type="caution">
    <text evidence="2">The sequence shown here is derived from an EMBL/GenBank/DDBJ whole genome shotgun (WGS) entry which is preliminary data.</text>
</comment>
<feature type="chain" id="PRO_5025534004" description="C-type lectin domain-containing protein" evidence="1">
    <location>
        <begin position="19"/>
        <end position="229"/>
    </location>
</feature>
<keyword evidence="1" id="KW-0732">Signal</keyword>
<evidence type="ECO:0000313" key="3">
    <source>
        <dbReference type="Proteomes" id="UP000440578"/>
    </source>
</evidence>
<reference evidence="2 3" key="1">
    <citation type="submission" date="2019-07" db="EMBL/GenBank/DDBJ databases">
        <title>Draft genome assembly of a fouling barnacle, Amphibalanus amphitrite (Darwin, 1854): The first reference genome for Thecostraca.</title>
        <authorList>
            <person name="Kim W."/>
        </authorList>
    </citation>
    <scope>NUCLEOTIDE SEQUENCE [LARGE SCALE GENOMIC DNA]</scope>
    <source>
        <strain evidence="2">SNU_AA5</strain>
        <tissue evidence="2">Soma without cirri and trophi</tissue>
    </source>
</reference>